<accession>A0ABP1PLJ0</accession>
<evidence type="ECO:0000313" key="1">
    <source>
        <dbReference type="EMBL" id="CAL8070714.1"/>
    </source>
</evidence>
<gene>
    <name evidence="1" type="ORF">ODALV1_LOCUS1382</name>
</gene>
<protein>
    <submittedName>
        <fullName evidence="1">Uncharacterized protein</fullName>
    </submittedName>
</protein>
<keyword evidence="2" id="KW-1185">Reference proteome</keyword>
<organism evidence="1 2">
    <name type="scientific">Orchesella dallaii</name>
    <dbReference type="NCBI Taxonomy" id="48710"/>
    <lineage>
        <taxon>Eukaryota</taxon>
        <taxon>Metazoa</taxon>
        <taxon>Ecdysozoa</taxon>
        <taxon>Arthropoda</taxon>
        <taxon>Hexapoda</taxon>
        <taxon>Collembola</taxon>
        <taxon>Entomobryomorpha</taxon>
        <taxon>Entomobryoidea</taxon>
        <taxon>Orchesellidae</taxon>
        <taxon>Orchesellinae</taxon>
        <taxon>Orchesella</taxon>
    </lineage>
</organism>
<sequence>MYIIRKNVAKYIEQRYGGIPSISDDIILSAGASEGIRVLYYLETHVDGWDVNVQELETIVENARKNGNCDPRGVVI</sequence>
<dbReference type="Proteomes" id="UP001642540">
    <property type="component" value="Unassembled WGS sequence"/>
</dbReference>
<reference evidence="1 2" key="1">
    <citation type="submission" date="2024-08" db="EMBL/GenBank/DDBJ databases">
        <authorList>
            <person name="Cucini C."/>
            <person name="Frati F."/>
        </authorList>
    </citation>
    <scope>NUCLEOTIDE SEQUENCE [LARGE SCALE GENOMIC DNA]</scope>
</reference>
<name>A0ABP1PLJ0_9HEXA</name>
<comment type="caution">
    <text evidence="1">The sequence shown here is derived from an EMBL/GenBank/DDBJ whole genome shotgun (WGS) entry which is preliminary data.</text>
</comment>
<proteinExistence type="predicted"/>
<dbReference type="EMBL" id="CAXLJM020000004">
    <property type="protein sequence ID" value="CAL8070714.1"/>
    <property type="molecule type" value="Genomic_DNA"/>
</dbReference>
<evidence type="ECO:0000313" key="2">
    <source>
        <dbReference type="Proteomes" id="UP001642540"/>
    </source>
</evidence>